<dbReference type="InterPro" id="IPR022249">
    <property type="entry name" value="DUF3772"/>
</dbReference>
<feature type="transmembrane region" description="Helical" evidence="8">
    <location>
        <begin position="556"/>
        <end position="579"/>
    </location>
</feature>
<feature type="compositionally biased region" description="Acidic residues" evidence="7">
    <location>
        <begin position="798"/>
        <end position="807"/>
    </location>
</feature>
<dbReference type="Gene3D" id="3.30.70.100">
    <property type="match status" value="1"/>
</dbReference>
<organism evidence="14 15">
    <name type="scientific">Roseovarius aestuarii</name>
    <dbReference type="NCBI Taxonomy" id="475083"/>
    <lineage>
        <taxon>Bacteria</taxon>
        <taxon>Pseudomonadati</taxon>
        <taxon>Pseudomonadota</taxon>
        <taxon>Alphaproteobacteria</taxon>
        <taxon>Rhodobacterales</taxon>
        <taxon>Roseobacteraceae</taxon>
        <taxon>Roseovarius</taxon>
    </lineage>
</organism>
<feature type="transmembrane region" description="Helical" evidence="8">
    <location>
        <begin position="513"/>
        <end position="535"/>
    </location>
</feature>
<sequence length="807" mass="87944">MRYLRYLMILLTLAVAATASVHVPHASAQPADTAIDYSRWDEVATFSESAVELRRASNTAFEELRSEIANWRKQFQAARDANSSAIDSVRAQLEALGPAPENGSEGEEVAAERAQLNARLAELEAPVKKAELAHSRAESLIAGIDTIIRERQAEELLELGPSPLNPTYFDDGIRALTDSFGKIGREVSTAWSNPLQRAEAKEDLPAILFLMVLGILLIARGRRWTKRVIKRLTRDRKDAGAGLWVATFAISLGSLILPWLGTYSLIEAAYATGLLGVRGDMFLSVLLRAVFIYLLVLWLSQRIFPASELRLPFLNLDVQQRRYGRLYTASLGLVIASFYVLTSMSQAAGWPEQATNVVLFPLIVVASLLLVWLVRILILGARQPADNEDEETYRGRFTRLMLRAVMVLAVVAPVLAAIGYFKAAQSLMLPSLFSLMLVAALIVLQRLVNEVYALLRGRSSDGAADSLTPVLVGFVLVLLSLPIFALIWGARLVDLTELWTQFTEGVSVGGVQISPAIFLTVAIVFAIGYALTRALQGTLKNTILPKTKLDMGGRNAVVSGVGYIGIFLAALIAITSAGIDLSSLAIVAGALSVGIGFGLQNIVSNFVSGIILLIERPISQGDWIEVGGIHGTVKDISVRSTVIETFDRSDVIVPNADFVSGRVTNYTRGNTVGRLIVPVGVAYGSDTKQVEKILREVAEAHPMVLANPAPNVLFRGFGADSLDFEIRAILRDVNWVMNVHSDMNHEIAQKFSEQAIEIPFAQRDVWLRNPETLNRDFAESKQTGTRTAAINEQTEPQGTDDGDGDGE</sequence>
<feature type="compositionally biased region" description="Polar residues" evidence="7">
    <location>
        <begin position="780"/>
        <end position="797"/>
    </location>
</feature>
<dbReference type="InterPro" id="IPR010920">
    <property type="entry name" value="LSM_dom_sf"/>
</dbReference>
<keyword evidence="5 8" id="KW-1133">Transmembrane helix</keyword>
<keyword evidence="9" id="KW-0732">Signal</keyword>
<dbReference type="Pfam" id="PF12794">
    <property type="entry name" value="MscS_TM"/>
    <property type="match status" value="1"/>
</dbReference>
<dbReference type="Pfam" id="PF21082">
    <property type="entry name" value="MS_channel_3rd"/>
    <property type="match status" value="1"/>
</dbReference>
<feature type="transmembrane region" description="Helical" evidence="8">
    <location>
        <begin position="469"/>
        <end position="493"/>
    </location>
</feature>
<comment type="subcellular location">
    <subcellularLocation>
        <location evidence="1">Cell membrane</location>
        <topology evidence="1">Multi-pass membrane protein</topology>
    </subcellularLocation>
</comment>
<feature type="transmembrane region" description="Helical" evidence="8">
    <location>
        <begin position="326"/>
        <end position="345"/>
    </location>
</feature>
<feature type="transmembrane region" description="Helical" evidence="8">
    <location>
        <begin position="400"/>
        <end position="421"/>
    </location>
</feature>
<dbReference type="EMBL" id="FWXB01000012">
    <property type="protein sequence ID" value="SMC13239.1"/>
    <property type="molecule type" value="Genomic_DNA"/>
</dbReference>
<dbReference type="PROSITE" id="PS01246">
    <property type="entry name" value="UPF0003"/>
    <property type="match status" value="1"/>
</dbReference>
<evidence type="ECO:0000256" key="8">
    <source>
        <dbReference type="SAM" id="Phobius"/>
    </source>
</evidence>
<dbReference type="Proteomes" id="UP000193224">
    <property type="component" value="Unassembled WGS sequence"/>
</dbReference>
<reference evidence="14 15" key="1">
    <citation type="submission" date="2017-03" db="EMBL/GenBank/DDBJ databases">
        <authorList>
            <person name="Afonso C.L."/>
            <person name="Miller P.J."/>
            <person name="Scott M.A."/>
            <person name="Spackman E."/>
            <person name="Goraichik I."/>
            <person name="Dimitrov K.M."/>
            <person name="Suarez D.L."/>
            <person name="Swayne D.E."/>
        </authorList>
    </citation>
    <scope>NUCLEOTIDE SEQUENCE [LARGE SCALE GENOMIC DNA]</scope>
    <source>
        <strain evidence="14 15">CECT 7745</strain>
    </source>
</reference>
<evidence type="ECO:0000313" key="14">
    <source>
        <dbReference type="EMBL" id="SMC13239.1"/>
    </source>
</evidence>
<dbReference type="InterPro" id="IPR006686">
    <property type="entry name" value="MscS_channel_CS"/>
</dbReference>
<evidence type="ECO:0000259" key="11">
    <source>
        <dbReference type="Pfam" id="PF12607"/>
    </source>
</evidence>
<feature type="transmembrane region" description="Helical" evidence="8">
    <location>
        <begin position="241"/>
        <end position="261"/>
    </location>
</feature>
<evidence type="ECO:0000256" key="5">
    <source>
        <dbReference type="ARBA" id="ARBA00022989"/>
    </source>
</evidence>
<dbReference type="PANTHER" id="PTHR30347">
    <property type="entry name" value="POTASSIUM CHANNEL RELATED"/>
    <property type="match status" value="1"/>
</dbReference>
<feature type="domain" description="Mechanosensitive ion channel MscS C-terminal" evidence="13">
    <location>
        <begin position="677"/>
        <end position="758"/>
    </location>
</feature>
<feature type="transmembrane region" description="Helical" evidence="8">
    <location>
        <begin position="281"/>
        <end position="300"/>
    </location>
</feature>
<dbReference type="InterPro" id="IPR011066">
    <property type="entry name" value="MscS_channel_C_sf"/>
</dbReference>
<dbReference type="Gene3D" id="1.10.287.1260">
    <property type="match status" value="1"/>
</dbReference>
<keyword evidence="3" id="KW-1003">Cell membrane</keyword>
<proteinExistence type="inferred from homology"/>
<evidence type="ECO:0000259" key="12">
    <source>
        <dbReference type="Pfam" id="PF12794"/>
    </source>
</evidence>
<feature type="chain" id="PRO_5012801355" evidence="9">
    <location>
        <begin position="29"/>
        <end position="807"/>
    </location>
</feature>
<feature type="signal peptide" evidence="9">
    <location>
        <begin position="1"/>
        <end position="28"/>
    </location>
</feature>
<evidence type="ECO:0000256" key="2">
    <source>
        <dbReference type="ARBA" id="ARBA00008017"/>
    </source>
</evidence>
<evidence type="ECO:0000256" key="4">
    <source>
        <dbReference type="ARBA" id="ARBA00022692"/>
    </source>
</evidence>
<dbReference type="PANTHER" id="PTHR30347:SF1">
    <property type="entry name" value="MECHANOSENSITIVE CHANNEL MSCK"/>
    <property type="match status" value="1"/>
</dbReference>
<dbReference type="GO" id="GO:0008381">
    <property type="term" value="F:mechanosensitive monoatomic ion channel activity"/>
    <property type="evidence" value="ECO:0007669"/>
    <property type="project" value="UniProtKB-ARBA"/>
</dbReference>
<name>A0A1X7BVG2_9RHOB</name>
<feature type="domain" description="Mechanosensitive ion channel inner membrane" evidence="12">
    <location>
        <begin position="207"/>
        <end position="449"/>
    </location>
</feature>
<feature type="transmembrane region" description="Helical" evidence="8">
    <location>
        <begin position="357"/>
        <end position="379"/>
    </location>
</feature>
<feature type="domain" description="DUF3772" evidence="11">
    <location>
        <begin position="128"/>
        <end position="188"/>
    </location>
</feature>
<dbReference type="SUPFAM" id="SSF82861">
    <property type="entry name" value="Mechanosensitive channel protein MscS (YggB), transmembrane region"/>
    <property type="match status" value="1"/>
</dbReference>
<dbReference type="InterPro" id="IPR006685">
    <property type="entry name" value="MscS_channel_2nd"/>
</dbReference>
<evidence type="ECO:0000256" key="3">
    <source>
        <dbReference type="ARBA" id="ARBA00022475"/>
    </source>
</evidence>
<evidence type="ECO:0000256" key="6">
    <source>
        <dbReference type="ARBA" id="ARBA00023136"/>
    </source>
</evidence>
<dbReference type="SUPFAM" id="SSF82689">
    <property type="entry name" value="Mechanosensitive channel protein MscS (YggB), C-terminal domain"/>
    <property type="match status" value="1"/>
</dbReference>
<dbReference type="Pfam" id="PF00924">
    <property type="entry name" value="MS_channel_2nd"/>
    <property type="match status" value="1"/>
</dbReference>
<dbReference type="SUPFAM" id="SSF50182">
    <property type="entry name" value="Sm-like ribonucleoproteins"/>
    <property type="match status" value="1"/>
</dbReference>
<accession>A0A1X7BVG2</accession>
<dbReference type="OrthoDB" id="9799209at2"/>
<dbReference type="InterPro" id="IPR011014">
    <property type="entry name" value="MscS_channel_TM-2"/>
</dbReference>
<dbReference type="InterPro" id="IPR023408">
    <property type="entry name" value="MscS_beta-dom_sf"/>
</dbReference>
<keyword evidence="4 8" id="KW-0812">Transmembrane</keyword>
<dbReference type="GO" id="GO:0005886">
    <property type="term" value="C:plasma membrane"/>
    <property type="evidence" value="ECO:0007669"/>
    <property type="project" value="UniProtKB-SubCell"/>
</dbReference>
<evidence type="ECO:0000313" key="15">
    <source>
        <dbReference type="Proteomes" id="UP000193224"/>
    </source>
</evidence>
<comment type="similarity">
    <text evidence="2">Belongs to the MscS (TC 1.A.23) family.</text>
</comment>
<feature type="transmembrane region" description="Helical" evidence="8">
    <location>
        <begin position="427"/>
        <end position="448"/>
    </location>
</feature>
<dbReference type="InterPro" id="IPR025692">
    <property type="entry name" value="MscS_IM_dom1"/>
</dbReference>
<feature type="transmembrane region" description="Helical" evidence="8">
    <location>
        <begin position="204"/>
        <end position="221"/>
    </location>
</feature>
<evidence type="ECO:0000259" key="10">
    <source>
        <dbReference type="Pfam" id="PF00924"/>
    </source>
</evidence>
<gene>
    <name evidence="14" type="ORF">ROA7745_03082</name>
</gene>
<evidence type="ECO:0000256" key="1">
    <source>
        <dbReference type="ARBA" id="ARBA00004651"/>
    </source>
</evidence>
<protein>
    <submittedName>
        <fullName evidence="14">Putative MscS family protein.1</fullName>
    </submittedName>
</protein>
<keyword evidence="15" id="KW-1185">Reference proteome</keyword>
<dbReference type="AlphaFoldDB" id="A0A1X7BVG2"/>
<keyword evidence="6 8" id="KW-0472">Membrane</keyword>
<dbReference type="InterPro" id="IPR049278">
    <property type="entry name" value="MS_channel_C"/>
</dbReference>
<dbReference type="Pfam" id="PF12607">
    <property type="entry name" value="DUF3772"/>
    <property type="match status" value="1"/>
</dbReference>
<evidence type="ECO:0000259" key="13">
    <source>
        <dbReference type="Pfam" id="PF21082"/>
    </source>
</evidence>
<dbReference type="RefSeq" id="WP_085801186.1">
    <property type="nucleotide sequence ID" value="NZ_FWXB01000012.1"/>
</dbReference>
<evidence type="ECO:0000256" key="7">
    <source>
        <dbReference type="SAM" id="MobiDB-lite"/>
    </source>
</evidence>
<dbReference type="Gene3D" id="2.30.30.60">
    <property type="match status" value="1"/>
</dbReference>
<feature type="transmembrane region" description="Helical" evidence="8">
    <location>
        <begin position="585"/>
        <end position="614"/>
    </location>
</feature>
<feature type="domain" description="Mechanosensitive ion channel MscS" evidence="10">
    <location>
        <begin position="601"/>
        <end position="668"/>
    </location>
</feature>
<feature type="region of interest" description="Disordered" evidence="7">
    <location>
        <begin position="776"/>
        <end position="807"/>
    </location>
</feature>
<evidence type="ECO:0000256" key="9">
    <source>
        <dbReference type="SAM" id="SignalP"/>
    </source>
</evidence>
<dbReference type="InterPro" id="IPR052702">
    <property type="entry name" value="MscS-like_channel"/>
</dbReference>